<protein>
    <recommendedName>
        <fullName evidence="2">Haloacid dehalogenase-like hydrolase domain-containing protein 3</fullName>
    </recommendedName>
</protein>
<dbReference type="PANTHER" id="PTHR46191:SF2">
    <property type="entry name" value="HALOACID DEHALOGENASE-LIKE HYDROLASE DOMAIN-CONTAINING PROTEIN 3"/>
    <property type="match status" value="1"/>
</dbReference>
<dbReference type="InterPro" id="IPR051828">
    <property type="entry name" value="HAD-like_hydrolase_domain"/>
</dbReference>
<dbReference type="SUPFAM" id="SSF56784">
    <property type="entry name" value="HAD-like"/>
    <property type="match status" value="1"/>
</dbReference>
<keyword evidence="3" id="KW-0378">Hydrolase</keyword>
<dbReference type="Pfam" id="PF00702">
    <property type="entry name" value="Hydrolase"/>
    <property type="match status" value="1"/>
</dbReference>
<dbReference type="Gene3D" id="3.40.50.1000">
    <property type="entry name" value="HAD superfamily/HAD-like"/>
    <property type="match status" value="1"/>
</dbReference>
<dbReference type="InterPro" id="IPR044924">
    <property type="entry name" value="HAD-SF_hydro_IA_REG-2-like_cap"/>
</dbReference>
<dbReference type="InterPro" id="IPR023214">
    <property type="entry name" value="HAD_sf"/>
</dbReference>
<dbReference type="GO" id="GO:0016787">
    <property type="term" value="F:hydrolase activity"/>
    <property type="evidence" value="ECO:0007669"/>
    <property type="project" value="UniProtKB-KW"/>
</dbReference>
<evidence type="ECO:0000313" key="3">
    <source>
        <dbReference type="EMBL" id="CAB3252230.1"/>
    </source>
</evidence>
<evidence type="ECO:0000256" key="2">
    <source>
        <dbReference type="ARBA" id="ARBA00015556"/>
    </source>
</evidence>
<sequence length="280" mass="31973">MMLSSVRLVTFDVTGTLMRHTGTVGEQYATVICKYFNVNRSENVLDKAFRKTYREHVKLSPLFGSNHGISAKQWWASVFYGTLLATDVIPESRLKYVYHQRIERPFLALDSKPSSRTSQLDKAFNDIYYNFQWEALPHAHEVLKLIYDEYKVKERKIVAVGAISNNDDRISMILKNAGLAKFIDFVITSHEAGYEKPDPKIFQQAIDHANNLKNPNQSNVFIKHLLHIGDSHEKDYLGAIKCGAQALLIDNDKQQHSNGLPSHHVTDLNAVISYVKKRIN</sequence>
<dbReference type="AlphaFoldDB" id="A0A6F9DEK6"/>
<dbReference type="PANTHER" id="PTHR46191">
    <property type="match status" value="1"/>
</dbReference>
<dbReference type="Gene3D" id="1.10.150.720">
    <property type="entry name" value="Haloacid dehalogenase-like hydrolase"/>
    <property type="match status" value="1"/>
</dbReference>
<dbReference type="SFLD" id="SFLDS00003">
    <property type="entry name" value="Haloacid_Dehalogenase"/>
    <property type="match status" value="1"/>
</dbReference>
<evidence type="ECO:0000256" key="1">
    <source>
        <dbReference type="ARBA" id="ARBA00007958"/>
    </source>
</evidence>
<dbReference type="InterPro" id="IPR036412">
    <property type="entry name" value="HAD-like_sf"/>
</dbReference>
<name>A0A6F9DEK6_9ASCI</name>
<dbReference type="NCBIfam" id="TIGR01549">
    <property type="entry name" value="HAD-SF-IA-v1"/>
    <property type="match status" value="1"/>
</dbReference>
<comment type="similarity">
    <text evidence="1">Belongs to the HAD-like hydrolase superfamily.</text>
</comment>
<proteinExistence type="evidence at transcript level"/>
<dbReference type="SFLD" id="SFLDG01129">
    <property type="entry name" value="C1.5:_HAD__Beta-PGM__Phosphata"/>
    <property type="match status" value="1"/>
</dbReference>
<organism evidence="3">
    <name type="scientific">Phallusia mammillata</name>
    <dbReference type="NCBI Taxonomy" id="59560"/>
    <lineage>
        <taxon>Eukaryota</taxon>
        <taxon>Metazoa</taxon>
        <taxon>Chordata</taxon>
        <taxon>Tunicata</taxon>
        <taxon>Ascidiacea</taxon>
        <taxon>Phlebobranchia</taxon>
        <taxon>Ascidiidae</taxon>
        <taxon>Phallusia</taxon>
    </lineage>
</organism>
<dbReference type="EMBL" id="LR785707">
    <property type="protein sequence ID" value="CAB3252230.1"/>
    <property type="molecule type" value="mRNA"/>
</dbReference>
<gene>
    <name evidence="3" type="primary">Hdhd3</name>
</gene>
<dbReference type="InterPro" id="IPR006439">
    <property type="entry name" value="HAD-SF_hydro_IA"/>
</dbReference>
<reference evidence="3" key="1">
    <citation type="submission" date="2020-04" db="EMBL/GenBank/DDBJ databases">
        <authorList>
            <person name="Neveu A P."/>
        </authorList>
    </citation>
    <scope>NUCLEOTIDE SEQUENCE</scope>
    <source>
        <tissue evidence="3">Whole embryo</tissue>
    </source>
</reference>
<accession>A0A6F9DEK6</accession>
<dbReference type="GO" id="GO:0005634">
    <property type="term" value="C:nucleus"/>
    <property type="evidence" value="ECO:0007669"/>
    <property type="project" value="TreeGrafter"/>
</dbReference>